<accession>A0AB34JIT8</accession>
<evidence type="ECO:0000259" key="3">
    <source>
        <dbReference type="Pfam" id="PF00849"/>
    </source>
</evidence>
<dbReference type="InterPro" id="IPR050188">
    <property type="entry name" value="RluA_PseudoU_synthase"/>
</dbReference>
<comment type="similarity">
    <text evidence="1">Belongs to the pseudouridine synthase RluA family.</text>
</comment>
<evidence type="ECO:0000256" key="1">
    <source>
        <dbReference type="ARBA" id="ARBA00010876"/>
    </source>
</evidence>
<sequence>MLVAAAAFEMSLKSRRQRRRSKAATTASSSCGEEERQRSAGSAAAPATAEVGQQDVLLTATPTAADSLSRAAKRRAQKRRAQERKGEVERHGVQRARPPRSQLVASDRSSLPVVFEDESVLAVNKPAGMVCHPCPGFWQGGSVIDALETRQRVPGYSPLAREMLQARARPTGEDDSFIPRAVVHRLDRGTTGLLVLAKTTEAEARLAEEFRSRGAKKRYVAIVFGKLQPNAGSGSFELQSSVLVDAPIAFDPSRPGKVVVGEEHRGGKPARSIIHLHGYSAAHCLSLVSVELLTGRTHQIRAHCAYLGAPIVNDGDYAAESTVKAFRAKSAELGVPLSRGRPLLHAYSLQVNHPERGHPLALHAPLPPDMAMLINKLWPTLNEEPQRWPDLTYGQCFTPARDEVAGSSAGPECDRTTAKSPKRPAMGKKRKQVGSY</sequence>
<feature type="domain" description="Pseudouridine synthase RsuA/RluA-like" evidence="3">
    <location>
        <begin position="120"/>
        <end position="305"/>
    </location>
</feature>
<dbReference type="Proteomes" id="UP001515480">
    <property type="component" value="Unassembled WGS sequence"/>
</dbReference>
<keyword evidence="5" id="KW-1185">Reference proteome</keyword>
<dbReference type="GO" id="GO:0003723">
    <property type="term" value="F:RNA binding"/>
    <property type="evidence" value="ECO:0007669"/>
    <property type="project" value="InterPro"/>
</dbReference>
<feature type="compositionally biased region" description="Basic residues" evidence="2">
    <location>
        <begin position="13"/>
        <end position="22"/>
    </location>
</feature>
<dbReference type="Gene3D" id="3.30.2350.10">
    <property type="entry name" value="Pseudouridine synthase"/>
    <property type="match status" value="1"/>
</dbReference>
<feature type="compositionally biased region" description="Basic residues" evidence="2">
    <location>
        <begin position="71"/>
        <end position="82"/>
    </location>
</feature>
<gene>
    <name evidence="4" type="ORF">AB1Y20_021492</name>
</gene>
<dbReference type="PROSITE" id="PS01129">
    <property type="entry name" value="PSI_RLU"/>
    <property type="match status" value="1"/>
</dbReference>
<comment type="caution">
    <text evidence="4">The sequence shown here is derived from an EMBL/GenBank/DDBJ whole genome shotgun (WGS) entry which is preliminary data.</text>
</comment>
<organism evidence="4 5">
    <name type="scientific">Prymnesium parvum</name>
    <name type="common">Toxic golden alga</name>
    <dbReference type="NCBI Taxonomy" id="97485"/>
    <lineage>
        <taxon>Eukaryota</taxon>
        <taxon>Haptista</taxon>
        <taxon>Haptophyta</taxon>
        <taxon>Prymnesiophyceae</taxon>
        <taxon>Prymnesiales</taxon>
        <taxon>Prymnesiaceae</taxon>
        <taxon>Prymnesium</taxon>
    </lineage>
</organism>
<name>A0AB34JIT8_PRYPA</name>
<dbReference type="InterPro" id="IPR020103">
    <property type="entry name" value="PsdUridine_synth_cat_dom_sf"/>
</dbReference>
<dbReference type="EMBL" id="JBGBPQ010000007">
    <property type="protein sequence ID" value="KAL1521841.1"/>
    <property type="molecule type" value="Genomic_DNA"/>
</dbReference>
<evidence type="ECO:0000313" key="5">
    <source>
        <dbReference type="Proteomes" id="UP001515480"/>
    </source>
</evidence>
<proteinExistence type="inferred from homology"/>
<dbReference type="Pfam" id="PF00849">
    <property type="entry name" value="PseudoU_synth_2"/>
    <property type="match status" value="1"/>
</dbReference>
<dbReference type="PANTHER" id="PTHR21600">
    <property type="entry name" value="MITOCHONDRIAL RNA PSEUDOURIDINE SYNTHASE"/>
    <property type="match status" value="1"/>
</dbReference>
<feature type="compositionally biased region" description="Basic and acidic residues" evidence="2">
    <location>
        <begin position="83"/>
        <end position="92"/>
    </location>
</feature>
<dbReference type="SUPFAM" id="SSF55120">
    <property type="entry name" value="Pseudouridine synthase"/>
    <property type="match status" value="1"/>
</dbReference>
<dbReference type="CDD" id="cd02869">
    <property type="entry name" value="PseudoU_synth_RluA_like"/>
    <property type="match status" value="1"/>
</dbReference>
<evidence type="ECO:0000313" key="4">
    <source>
        <dbReference type="EMBL" id="KAL1521841.1"/>
    </source>
</evidence>
<dbReference type="GO" id="GO:0000455">
    <property type="term" value="P:enzyme-directed rRNA pseudouridine synthesis"/>
    <property type="evidence" value="ECO:0007669"/>
    <property type="project" value="TreeGrafter"/>
</dbReference>
<feature type="region of interest" description="Disordered" evidence="2">
    <location>
        <begin position="402"/>
        <end position="436"/>
    </location>
</feature>
<evidence type="ECO:0000256" key="2">
    <source>
        <dbReference type="SAM" id="MobiDB-lite"/>
    </source>
</evidence>
<dbReference type="InterPro" id="IPR006145">
    <property type="entry name" value="PsdUridine_synth_RsuA/RluA"/>
</dbReference>
<feature type="compositionally biased region" description="Basic residues" evidence="2">
    <location>
        <begin position="420"/>
        <end position="436"/>
    </location>
</feature>
<dbReference type="PANTHER" id="PTHR21600:SF87">
    <property type="entry name" value="RNA PSEUDOURIDYLATE SYNTHASE DOMAIN-CONTAINING PROTEIN 1"/>
    <property type="match status" value="1"/>
</dbReference>
<feature type="compositionally biased region" description="Low complexity" evidence="2">
    <location>
        <begin position="40"/>
        <end position="49"/>
    </location>
</feature>
<dbReference type="AlphaFoldDB" id="A0AB34JIT8"/>
<protein>
    <recommendedName>
        <fullName evidence="3">Pseudouridine synthase RsuA/RluA-like domain-containing protein</fullName>
    </recommendedName>
</protein>
<reference evidence="4 5" key="1">
    <citation type="journal article" date="2024" name="Science">
        <title>Giant polyketide synthase enzymes in the biosynthesis of giant marine polyether toxins.</title>
        <authorList>
            <person name="Fallon T.R."/>
            <person name="Shende V.V."/>
            <person name="Wierzbicki I.H."/>
            <person name="Pendleton A.L."/>
            <person name="Watervoot N.F."/>
            <person name="Auber R.P."/>
            <person name="Gonzalez D.J."/>
            <person name="Wisecaver J.H."/>
            <person name="Moore B.S."/>
        </authorList>
    </citation>
    <scope>NUCLEOTIDE SEQUENCE [LARGE SCALE GENOMIC DNA]</scope>
    <source>
        <strain evidence="4 5">12B1</strain>
    </source>
</reference>
<dbReference type="GO" id="GO:0009982">
    <property type="term" value="F:pseudouridine synthase activity"/>
    <property type="evidence" value="ECO:0007669"/>
    <property type="project" value="InterPro"/>
</dbReference>
<dbReference type="InterPro" id="IPR006224">
    <property type="entry name" value="PsdUridine_synth_RluA-like_CS"/>
</dbReference>
<feature type="region of interest" description="Disordered" evidence="2">
    <location>
        <begin position="10"/>
        <end position="105"/>
    </location>
</feature>